<dbReference type="Proteomes" id="UP000186817">
    <property type="component" value="Unassembled WGS sequence"/>
</dbReference>
<dbReference type="EMBL" id="LSRX01000678">
    <property type="protein sequence ID" value="OLP91124.1"/>
    <property type="molecule type" value="Genomic_DNA"/>
</dbReference>
<protein>
    <submittedName>
        <fullName evidence="7">2-dehydro-3-deoxy-6-phosphogalactonate aldolase</fullName>
    </submittedName>
</protein>
<evidence type="ECO:0000256" key="1">
    <source>
        <dbReference type="ARBA" id="ARBA00004761"/>
    </source>
</evidence>
<evidence type="ECO:0000256" key="5">
    <source>
        <dbReference type="ARBA" id="ARBA00023277"/>
    </source>
</evidence>
<feature type="signal peptide" evidence="6">
    <location>
        <begin position="1"/>
        <end position="19"/>
    </location>
</feature>
<comment type="subunit">
    <text evidence="3">Homotrimer.</text>
</comment>
<evidence type="ECO:0000256" key="2">
    <source>
        <dbReference type="ARBA" id="ARBA00006906"/>
    </source>
</evidence>
<dbReference type="AlphaFoldDB" id="A0A1Q9D7F5"/>
<evidence type="ECO:0000313" key="8">
    <source>
        <dbReference type="Proteomes" id="UP000186817"/>
    </source>
</evidence>
<comment type="similarity">
    <text evidence="2">Belongs to the KHG/KDPG aldolase family.</text>
</comment>
<dbReference type="CDD" id="cd00452">
    <property type="entry name" value="KDPG_aldolase"/>
    <property type="match status" value="1"/>
</dbReference>
<feature type="chain" id="PRO_5013022913" evidence="6">
    <location>
        <begin position="20"/>
        <end position="442"/>
    </location>
</feature>
<keyword evidence="4" id="KW-0456">Lyase</keyword>
<proteinExistence type="inferred from homology"/>
<evidence type="ECO:0000313" key="7">
    <source>
        <dbReference type="EMBL" id="OLP91124.1"/>
    </source>
</evidence>
<dbReference type="SUPFAM" id="SSF51569">
    <property type="entry name" value="Aldolase"/>
    <property type="match status" value="1"/>
</dbReference>
<keyword evidence="6" id="KW-0732">Signal</keyword>
<dbReference type="PANTHER" id="PTHR30246">
    <property type="entry name" value="2-KETO-3-DEOXY-6-PHOSPHOGLUCONATE ALDOLASE"/>
    <property type="match status" value="1"/>
</dbReference>
<evidence type="ECO:0000256" key="3">
    <source>
        <dbReference type="ARBA" id="ARBA00011233"/>
    </source>
</evidence>
<sequence>MVRLLTLLLCCSYVEVVEAQQRSLSTGTLPFAQVLPGSVLVGESHLLQVFFTAGQTVSDATVEVEAPPGFAFSPSCTAEELPETIYRNGETPDSVVIERFAVVQDVQVRWTAALQSCPLVAILRGVTPTEAAHVGKALAESGLTILEVPLNSPQALQSIALLVQHLPNAIVGAGTVLSAKEVDEVHGVGGKLIVSPNMDPIVIRRTKELGLISFPGVCTPTEAFAAIRAGADGLKAFPGEQLPPNIIKAWRAVLPRTTCLMPVGGVSTENMAAYLEAGASGFGVGTALYQAGDTADTCRKKAQTFVRKYRELAKDAAGDVDPPAKRARGATTTSFSFHVKLSRSHEDEKWGFFWEPEILKQSNRRVLRSIVAAPGSPFDMWNHENPHLAAVEGDELVQVNEGGKSAPDIARELKNLEAVCEFVRVKPTAAKPHVQNTYQRRS</sequence>
<comment type="caution">
    <text evidence="7">The sequence shown here is derived from an EMBL/GenBank/DDBJ whole genome shotgun (WGS) entry which is preliminary data.</text>
</comment>
<gene>
    <name evidence="7" type="primary">dgoA</name>
    <name evidence="7" type="ORF">AK812_SmicGene27191</name>
</gene>
<evidence type="ECO:0000256" key="6">
    <source>
        <dbReference type="SAM" id="SignalP"/>
    </source>
</evidence>
<reference evidence="7 8" key="1">
    <citation type="submission" date="2016-02" db="EMBL/GenBank/DDBJ databases">
        <title>Genome analysis of coral dinoflagellate symbionts highlights evolutionary adaptations to a symbiotic lifestyle.</title>
        <authorList>
            <person name="Aranda M."/>
            <person name="Li Y."/>
            <person name="Liew Y.J."/>
            <person name="Baumgarten S."/>
            <person name="Simakov O."/>
            <person name="Wilson M."/>
            <person name="Piel J."/>
            <person name="Ashoor H."/>
            <person name="Bougouffa S."/>
            <person name="Bajic V.B."/>
            <person name="Ryu T."/>
            <person name="Ravasi T."/>
            <person name="Bayer T."/>
            <person name="Micklem G."/>
            <person name="Kim H."/>
            <person name="Bhak J."/>
            <person name="Lajeunesse T.C."/>
            <person name="Voolstra C.R."/>
        </authorList>
    </citation>
    <scope>NUCLEOTIDE SEQUENCE [LARGE SCALE GENOMIC DNA]</scope>
    <source>
        <strain evidence="7 8">CCMP2467</strain>
    </source>
</reference>
<evidence type="ECO:0000256" key="4">
    <source>
        <dbReference type="ARBA" id="ARBA00023239"/>
    </source>
</evidence>
<dbReference type="Pfam" id="PF01081">
    <property type="entry name" value="Aldolase"/>
    <property type="match status" value="1"/>
</dbReference>
<dbReference type="InterPro" id="IPR000887">
    <property type="entry name" value="Aldlse_KDPG_KHG"/>
</dbReference>
<name>A0A1Q9D7F5_SYMMI</name>
<dbReference type="GO" id="GO:0016829">
    <property type="term" value="F:lyase activity"/>
    <property type="evidence" value="ECO:0007669"/>
    <property type="project" value="UniProtKB-KW"/>
</dbReference>
<organism evidence="7 8">
    <name type="scientific">Symbiodinium microadriaticum</name>
    <name type="common">Dinoflagellate</name>
    <name type="synonym">Zooxanthella microadriatica</name>
    <dbReference type="NCBI Taxonomy" id="2951"/>
    <lineage>
        <taxon>Eukaryota</taxon>
        <taxon>Sar</taxon>
        <taxon>Alveolata</taxon>
        <taxon>Dinophyceae</taxon>
        <taxon>Suessiales</taxon>
        <taxon>Symbiodiniaceae</taxon>
        <taxon>Symbiodinium</taxon>
    </lineage>
</organism>
<accession>A0A1Q9D7F5</accession>
<dbReference type="Gene3D" id="3.20.20.70">
    <property type="entry name" value="Aldolase class I"/>
    <property type="match status" value="1"/>
</dbReference>
<dbReference type="InterPro" id="IPR013785">
    <property type="entry name" value="Aldolase_TIM"/>
</dbReference>
<dbReference type="NCBIfam" id="NF006600">
    <property type="entry name" value="PRK09140.1"/>
    <property type="match status" value="1"/>
</dbReference>
<comment type="pathway">
    <text evidence="1">Carbohydrate acid metabolism.</text>
</comment>
<dbReference type="PANTHER" id="PTHR30246:SF1">
    <property type="entry name" value="2-DEHYDRO-3-DEOXY-6-PHOSPHOGALACTONATE ALDOLASE-RELATED"/>
    <property type="match status" value="1"/>
</dbReference>
<keyword evidence="8" id="KW-1185">Reference proteome</keyword>
<dbReference type="OrthoDB" id="416447at2759"/>
<keyword evidence="5" id="KW-0119">Carbohydrate metabolism</keyword>